<protein>
    <submittedName>
        <fullName evidence="5">Acyl-CoA:1-acyl-sn-glycerol-3-phosphate acyltransferase</fullName>
        <ecNumber evidence="5">2.3.1.51</ecNumber>
    </submittedName>
</protein>
<feature type="non-terminal residue" evidence="5">
    <location>
        <position position="220"/>
    </location>
</feature>
<dbReference type="GO" id="GO:0003841">
    <property type="term" value="F:1-acylglycerol-3-phosphate O-acyltransferase activity"/>
    <property type="evidence" value="ECO:0007669"/>
    <property type="project" value="UniProtKB-EC"/>
</dbReference>
<dbReference type="EMBL" id="UOFV01000241">
    <property type="protein sequence ID" value="VAX01176.1"/>
    <property type="molecule type" value="Genomic_DNA"/>
</dbReference>
<gene>
    <name evidence="5" type="ORF">MNBD_GAMMA19-667</name>
</gene>
<dbReference type="GO" id="GO:0006654">
    <property type="term" value="P:phosphatidic acid biosynthetic process"/>
    <property type="evidence" value="ECO:0007669"/>
    <property type="project" value="TreeGrafter"/>
</dbReference>
<evidence type="ECO:0000256" key="1">
    <source>
        <dbReference type="ARBA" id="ARBA00022679"/>
    </source>
</evidence>
<proteinExistence type="predicted"/>
<feature type="transmembrane region" description="Helical" evidence="3">
    <location>
        <begin position="6"/>
        <end position="30"/>
    </location>
</feature>
<feature type="domain" description="Phospholipid/glycerol acyltransferase" evidence="4">
    <location>
        <begin position="71"/>
        <end position="185"/>
    </location>
</feature>
<keyword evidence="3" id="KW-0472">Membrane</keyword>
<reference evidence="5" key="1">
    <citation type="submission" date="2018-06" db="EMBL/GenBank/DDBJ databases">
        <authorList>
            <person name="Zhirakovskaya E."/>
        </authorList>
    </citation>
    <scope>NUCLEOTIDE SEQUENCE</scope>
</reference>
<dbReference type="Pfam" id="PF01553">
    <property type="entry name" value="Acyltransferase"/>
    <property type="match status" value="1"/>
</dbReference>
<dbReference type="EC" id="2.3.1.51" evidence="5"/>
<sequence>MQFIRSFIFSVSMIIATVLVSLALLLCAPLPFRLRSRVGRAYAAYVIGTLKVLCGVDYQVKGRENIPEGAAIIFSKHQSTWETYALQLLFPAQVWVLKRELMWVPFFGWGMAMLKPISIDRSSGRKAIKQIIKQGKERLDAGIWVTIFPEGTRIAPGTYKRWGMGGAILAEESNYPIVPVAHNAGEFWGRREFVKRPGTIQVVIGPVIEPRGRKAAEISA</sequence>
<name>A0A3B1A613_9ZZZZ</name>
<keyword evidence="2 5" id="KW-0012">Acyltransferase</keyword>
<keyword evidence="1 5" id="KW-0808">Transferase</keyword>
<keyword evidence="3" id="KW-0812">Transmembrane</keyword>
<evidence type="ECO:0000256" key="3">
    <source>
        <dbReference type="SAM" id="Phobius"/>
    </source>
</evidence>
<organism evidence="5">
    <name type="scientific">hydrothermal vent metagenome</name>
    <dbReference type="NCBI Taxonomy" id="652676"/>
    <lineage>
        <taxon>unclassified sequences</taxon>
        <taxon>metagenomes</taxon>
        <taxon>ecological metagenomes</taxon>
    </lineage>
</organism>
<accession>A0A3B1A613</accession>
<evidence type="ECO:0000313" key="5">
    <source>
        <dbReference type="EMBL" id="VAX01176.1"/>
    </source>
</evidence>
<keyword evidence="3" id="KW-1133">Transmembrane helix</keyword>
<dbReference type="AlphaFoldDB" id="A0A3B1A613"/>
<dbReference type="PANTHER" id="PTHR10434:SF40">
    <property type="entry name" value="1-ACYL-SN-GLYCEROL-3-PHOSPHATE ACYLTRANSFERASE"/>
    <property type="match status" value="1"/>
</dbReference>
<dbReference type="InterPro" id="IPR002123">
    <property type="entry name" value="Plipid/glycerol_acylTrfase"/>
</dbReference>
<evidence type="ECO:0000256" key="2">
    <source>
        <dbReference type="ARBA" id="ARBA00023315"/>
    </source>
</evidence>
<dbReference type="SMART" id="SM00563">
    <property type="entry name" value="PlsC"/>
    <property type="match status" value="1"/>
</dbReference>
<dbReference type="CDD" id="cd07989">
    <property type="entry name" value="LPLAT_AGPAT-like"/>
    <property type="match status" value="1"/>
</dbReference>
<evidence type="ECO:0000259" key="4">
    <source>
        <dbReference type="SMART" id="SM00563"/>
    </source>
</evidence>
<dbReference type="PANTHER" id="PTHR10434">
    <property type="entry name" value="1-ACYL-SN-GLYCEROL-3-PHOSPHATE ACYLTRANSFERASE"/>
    <property type="match status" value="1"/>
</dbReference>
<dbReference type="SUPFAM" id="SSF69593">
    <property type="entry name" value="Glycerol-3-phosphate (1)-acyltransferase"/>
    <property type="match status" value="1"/>
</dbReference>